<dbReference type="AlphaFoldDB" id="L8E998"/>
<dbReference type="ChiTaRS" id="UBR1">
    <property type="organism name" value="human"/>
</dbReference>
<accession>L8E998</accession>
<organism evidence="1">
    <name type="scientific">Homo sapiens</name>
    <name type="common">Human</name>
    <dbReference type="NCBI Taxonomy" id="9606"/>
    <lineage>
        <taxon>Eukaryota</taxon>
        <taxon>Metazoa</taxon>
        <taxon>Chordata</taxon>
        <taxon>Craniata</taxon>
        <taxon>Vertebrata</taxon>
        <taxon>Euteleostomi</taxon>
        <taxon>Mammalia</taxon>
        <taxon>Eutheria</taxon>
        <taxon>Euarchontoglires</taxon>
        <taxon>Primates</taxon>
        <taxon>Haplorrhini</taxon>
        <taxon>Catarrhini</taxon>
        <taxon>Hominidae</taxon>
        <taxon>Homo</taxon>
    </lineage>
</organism>
<name>L8E998_HUMAN</name>
<protein>
    <submittedName>
        <fullName evidence="1">Alternative protein UBR1</fullName>
    </submittedName>
</protein>
<gene>
    <name evidence="1" type="primary">UBR1</name>
</gene>
<dbReference type="EMBL" id="HF584403">
    <property type="protein sequence ID" value="CCQ43900.1"/>
    <property type="molecule type" value="Genomic_DNA"/>
</dbReference>
<dbReference type="PeptideAtlas" id="L8E998"/>
<evidence type="ECO:0000313" key="1">
    <source>
        <dbReference type="EMBL" id="CCQ43900.1"/>
    </source>
</evidence>
<dbReference type="OrthoDB" id="26387at2759"/>
<sequence length="63" mass="7270">MKDTIVSFSMMNTIHMTTSYTAYKELLTVSSQRPSCIPLPLTKRVVGLLKRELMLLARKQRKI</sequence>
<proteinExistence type="predicted"/>
<reference evidence="1" key="1">
    <citation type="journal article" date="2013" name="PLoS ONE">
        <title>Direct detection of alternative open reading frames translation products in human significantly expands the proteome.</title>
        <authorList>
            <person name="Vanderperre B."/>
            <person name="Lucier J.-F."/>
            <person name="Motard J."/>
            <person name="Tremblay G."/>
            <person name="Vanderperre S."/>
            <person name="Wisztorski M."/>
            <person name="Salzet M."/>
            <person name="Boisvert F.-M."/>
            <person name="Roucou X."/>
        </authorList>
    </citation>
    <scope>NUCLEOTIDE SEQUENCE</scope>
</reference>